<feature type="chain" id="PRO_5045824270" description="ABC transporter substrate-binding protein PnrA-like domain-containing protein" evidence="2">
    <location>
        <begin position="26"/>
        <end position="368"/>
    </location>
</feature>
<gene>
    <name evidence="4" type="ORF">GCM10009539_47240</name>
</gene>
<keyword evidence="1 2" id="KW-0732">Signal</keyword>
<evidence type="ECO:0000313" key="5">
    <source>
        <dbReference type="Proteomes" id="UP001500967"/>
    </source>
</evidence>
<proteinExistence type="predicted"/>
<evidence type="ECO:0000256" key="2">
    <source>
        <dbReference type="SAM" id="SignalP"/>
    </source>
</evidence>
<accession>A0ABP3ECL2</accession>
<feature type="domain" description="ABC transporter substrate-binding protein PnrA-like" evidence="3">
    <location>
        <begin position="52"/>
        <end position="315"/>
    </location>
</feature>
<dbReference type="Pfam" id="PF02608">
    <property type="entry name" value="Bmp"/>
    <property type="match status" value="1"/>
</dbReference>
<keyword evidence="5" id="KW-1185">Reference proteome</keyword>
<organism evidence="4 5">
    <name type="scientific">Cryptosporangium japonicum</name>
    <dbReference type="NCBI Taxonomy" id="80872"/>
    <lineage>
        <taxon>Bacteria</taxon>
        <taxon>Bacillati</taxon>
        <taxon>Actinomycetota</taxon>
        <taxon>Actinomycetes</taxon>
        <taxon>Cryptosporangiales</taxon>
        <taxon>Cryptosporangiaceae</taxon>
        <taxon>Cryptosporangium</taxon>
    </lineage>
</organism>
<comment type="caution">
    <text evidence="4">The sequence shown here is derived from an EMBL/GenBank/DDBJ whole genome shotgun (WGS) entry which is preliminary data.</text>
</comment>
<dbReference type="Proteomes" id="UP001500967">
    <property type="component" value="Unassembled WGS sequence"/>
</dbReference>
<name>A0ABP3ECL2_9ACTN</name>
<feature type="signal peptide" evidence="2">
    <location>
        <begin position="1"/>
        <end position="25"/>
    </location>
</feature>
<evidence type="ECO:0000259" key="3">
    <source>
        <dbReference type="Pfam" id="PF02608"/>
    </source>
</evidence>
<evidence type="ECO:0000256" key="1">
    <source>
        <dbReference type="ARBA" id="ARBA00022729"/>
    </source>
</evidence>
<sequence>MRLSTRMTRIAVAAVCLMLAVTSCSEDNRYADVAVAATAGTTGNADINKDGKVVVLVLSPGNLDDNGYYESFLNKASAFAARQGWSIERQGNIKPGTALAAAKAACAKYKPDLVALGASEIQDAVPAATNGDCGNAYWYVPSSTSLKEQKGILISQDFTFESVIAAGYANGLLMKNKGYSKAGFISGPVVDFSIDAAKAFYAGLKYAMGSAPLEYTPVFTGDLNDGPKAEAAMKQLADDGVKAVYPYLGGGADPAAKVGNARGILLSTPGTNRCDSTSPSFAVSVIFDPGEYFAAALEDFSKGDLKMGTRREWHIGVDQVPTVRFCNGTNQENADLAQFITDIGSGTVNVTNEVNKYGPQVEIPDSSS</sequence>
<evidence type="ECO:0000313" key="4">
    <source>
        <dbReference type="EMBL" id="GAA0256503.1"/>
    </source>
</evidence>
<dbReference type="PROSITE" id="PS51257">
    <property type="entry name" value="PROKAR_LIPOPROTEIN"/>
    <property type="match status" value="1"/>
</dbReference>
<dbReference type="RefSeq" id="WP_344651078.1">
    <property type="nucleotide sequence ID" value="NZ_BAAAGX010000018.1"/>
</dbReference>
<protein>
    <recommendedName>
        <fullName evidence="3">ABC transporter substrate-binding protein PnrA-like domain-containing protein</fullName>
    </recommendedName>
</protein>
<dbReference type="Gene3D" id="3.40.50.2300">
    <property type="match status" value="2"/>
</dbReference>
<dbReference type="InterPro" id="IPR003760">
    <property type="entry name" value="PnrA-like"/>
</dbReference>
<reference evidence="5" key="1">
    <citation type="journal article" date="2019" name="Int. J. Syst. Evol. Microbiol.">
        <title>The Global Catalogue of Microorganisms (GCM) 10K type strain sequencing project: providing services to taxonomists for standard genome sequencing and annotation.</title>
        <authorList>
            <consortium name="The Broad Institute Genomics Platform"/>
            <consortium name="The Broad Institute Genome Sequencing Center for Infectious Disease"/>
            <person name="Wu L."/>
            <person name="Ma J."/>
        </authorList>
    </citation>
    <scope>NUCLEOTIDE SEQUENCE [LARGE SCALE GENOMIC DNA]</scope>
    <source>
        <strain evidence="5">JCM 10425</strain>
    </source>
</reference>
<dbReference type="EMBL" id="BAAAGX010000018">
    <property type="protein sequence ID" value="GAA0256503.1"/>
    <property type="molecule type" value="Genomic_DNA"/>
</dbReference>